<dbReference type="InterPro" id="IPR026444">
    <property type="entry name" value="Secre_tail"/>
</dbReference>
<dbReference type="Pfam" id="PF18911">
    <property type="entry name" value="PKD_4"/>
    <property type="match status" value="1"/>
</dbReference>
<dbReference type="EMBL" id="PYGD01000015">
    <property type="protein sequence ID" value="PSK88125.1"/>
    <property type="molecule type" value="Genomic_DNA"/>
</dbReference>
<keyword evidence="1" id="KW-0732">Signal</keyword>
<accession>A0A2P8CT27</accession>
<dbReference type="InterPro" id="IPR013783">
    <property type="entry name" value="Ig-like_fold"/>
</dbReference>
<feature type="signal peptide" evidence="1">
    <location>
        <begin position="1"/>
        <end position="22"/>
    </location>
</feature>
<dbReference type="InterPro" id="IPR035986">
    <property type="entry name" value="PKD_dom_sf"/>
</dbReference>
<dbReference type="InterPro" id="IPR022409">
    <property type="entry name" value="PKD/Chitinase_dom"/>
</dbReference>
<evidence type="ECO:0000256" key="1">
    <source>
        <dbReference type="SAM" id="SignalP"/>
    </source>
</evidence>
<dbReference type="RefSeq" id="WP_106525294.1">
    <property type="nucleotide sequence ID" value="NZ_PYGD01000015.1"/>
</dbReference>
<comment type="caution">
    <text evidence="3">The sequence shown here is derived from an EMBL/GenBank/DDBJ whole genome shotgun (WGS) entry which is preliminary data.</text>
</comment>
<dbReference type="AlphaFoldDB" id="A0A2P8CT27"/>
<evidence type="ECO:0000313" key="3">
    <source>
        <dbReference type="EMBL" id="PSK88125.1"/>
    </source>
</evidence>
<organism evidence="3 4">
    <name type="scientific">Taibaiella chishuiensis</name>
    <dbReference type="NCBI Taxonomy" id="1434707"/>
    <lineage>
        <taxon>Bacteria</taxon>
        <taxon>Pseudomonadati</taxon>
        <taxon>Bacteroidota</taxon>
        <taxon>Chitinophagia</taxon>
        <taxon>Chitinophagales</taxon>
        <taxon>Chitinophagaceae</taxon>
        <taxon>Taibaiella</taxon>
    </lineage>
</organism>
<feature type="domain" description="PKD" evidence="2">
    <location>
        <begin position="517"/>
        <end position="572"/>
    </location>
</feature>
<dbReference type="Gene3D" id="2.60.40.10">
    <property type="entry name" value="Immunoglobulins"/>
    <property type="match status" value="1"/>
</dbReference>
<keyword evidence="4" id="KW-1185">Reference proteome</keyword>
<gene>
    <name evidence="3" type="ORF">B0I18_11519</name>
</gene>
<proteinExistence type="predicted"/>
<evidence type="ECO:0000313" key="4">
    <source>
        <dbReference type="Proteomes" id="UP000240572"/>
    </source>
</evidence>
<dbReference type="NCBIfam" id="TIGR04183">
    <property type="entry name" value="Por_Secre_tail"/>
    <property type="match status" value="1"/>
</dbReference>
<reference evidence="3 4" key="1">
    <citation type="submission" date="2018-03" db="EMBL/GenBank/DDBJ databases">
        <title>Genomic Encyclopedia of Type Strains, Phase III (KMG-III): the genomes of soil and plant-associated and newly described type strains.</title>
        <authorList>
            <person name="Whitman W."/>
        </authorList>
    </citation>
    <scope>NUCLEOTIDE SEQUENCE [LARGE SCALE GENOMIC DNA]</scope>
    <source>
        <strain evidence="3 4">CGMCC 1.12700</strain>
    </source>
</reference>
<feature type="chain" id="PRO_5015124695" evidence="1">
    <location>
        <begin position="23"/>
        <end position="665"/>
    </location>
</feature>
<protein>
    <submittedName>
        <fullName evidence="3">Putative secreted protein (Por secretion system target)</fullName>
    </submittedName>
</protein>
<dbReference type="OrthoDB" id="614553at2"/>
<dbReference type="PROSITE" id="PS50093">
    <property type="entry name" value="PKD"/>
    <property type="match status" value="1"/>
</dbReference>
<dbReference type="InterPro" id="IPR000601">
    <property type="entry name" value="PKD_dom"/>
</dbReference>
<name>A0A2P8CT27_9BACT</name>
<dbReference type="SMART" id="SM00089">
    <property type="entry name" value="PKD"/>
    <property type="match status" value="1"/>
</dbReference>
<dbReference type="Proteomes" id="UP000240572">
    <property type="component" value="Unassembled WGS sequence"/>
</dbReference>
<dbReference type="Pfam" id="PF18962">
    <property type="entry name" value="Por_Secre_tail"/>
    <property type="match status" value="1"/>
</dbReference>
<dbReference type="CDD" id="cd00146">
    <property type="entry name" value="PKD"/>
    <property type="match status" value="1"/>
</dbReference>
<evidence type="ECO:0000259" key="2">
    <source>
        <dbReference type="PROSITE" id="PS50093"/>
    </source>
</evidence>
<sequence>MNKFLFFLSLFIAFMPPQFCSATTTPSIGQTAYRWRNDNGDQAGASWRAALNSPITITSLDDSIRVRIELSNSGSAAGTISQLLEYSSDNGSSWTPMSNPATNAFTYHNSIFVADGTATTNQLATTTTGTFVAGRVVTNAGAAQSLANGSKTEYEWVIRPTTNAAASATYLFRLAGLQVTPTLFPTIQVNANCQGTPAAGATQAVATTLACGSATMLSLSGNTATAGISYQWQYDPGSGWVNFGTDTAIQATPPVTQTTQFRCRLTCTGAGGGSADATPITVTPTPMSLDIGNDTTICPGASYNLDAGIAGAVYTWNTGASTQSITVDSPGTYSVQVTLNGCSGRDTLRIIAGIVPQNSLPATVDLCTGNTTTLDAGNTGSSFVWTPGGDTTQTLVAGTGGVRSVTIKSTTGCVTNSSTTVNLRPLPLVNLGRDTAFCKGHTLMLDAGNTGASFLWNTGATGQTLTVDTTGIYSVLVRDLYNCKGSDTIAIVVKTAPSGDINAIYGDTATYTFNIINPKFISGYTWNFGDGSPLATGAQVQHRYTRNGIFTVSVKLGGACNDSLLLSRTVDVFDGQGTGIWETQVTGGVRLYPNPARTVITIDKQGQPWKGQAYYIVNTLGATVLTGQLSGNTVQIPVASLAAGIYAIHIVTAEGRFIQKIQVLQ</sequence>
<dbReference type="SUPFAM" id="SSF49299">
    <property type="entry name" value="PKD domain"/>
    <property type="match status" value="1"/>
</dbReference>